<evidence type="ECO:0000256" key="10">
    <source>
        <dbReference type="ARBA" id="ARBA00060399"/>
    </source>
</evidence>
<dbReference type="AlphaFoldDB" id="A0A183TB14"/>
<dbReference type="EC" id="2.4.1.-" evidence="11"/>
<sequence>LNFSDYPNAVLAVFTQAPPDGALPKPGNQTWALETGEAPFHMPFIPPAIQEHFKIFLTTKADSHVPWINGVFVANEEPEKLIPPEQQRRILNEDNYRWLPKSHAGRRKKAFALISNLHARNDRLQYIEELAKYTDIDVFGRNHIPCPRSGAACLYELALQYKFYLAFENSNCEDYITEKFFENALRQDMVPVVMGAPRESYCAIAPPNSFIHVDDFSSPAELAGYLNWLDRNDTAYASYFAWRAYGNLANTAVLSVV</sequence>
<feature type="domain" description="Fucosyltransferase C-terminal" evidence="12">
    <location>
        <begin position="106"/>
        <end position="248"/>
    </location>
</feature>
<keyword evidence="5 11" id="KW-0812">Transmembrane</keyword>
<evidence type="ECO:0000259" key="12">
    <source>
        <dbReference type="Pfam" id="PF00852"/>
    </source>
</evidence>
<evidence type="ECO:0000256" key="8">
    <source>
        <dbReference type="ARBA" id="ARBA00023136"/>
    </source>
</evidence>
<evidence type="ECO:0000256" key="7">
    <source>
        <dbReference type="ARBA" id="ARBA00022989"/>
    </source>
</evidence>
<keyword evidence="6" id="KW-0735">Signal-anchor</keyword>
<proteinExistence type="inferred from homology"/>
<dbReference type="PANTHER" id="PTHR11929">
    <property type="entry name" value="ALPHA- 1,3 -FUCOSYLTRANSFERASE"/>
    <property type="match status" value="1"/>
</dbReference>
<evidence type="ECO:0000256" key="4">
    <source>
        <dbReference type="ARBA" id="ARBA00022679"/>
    </source>
</evidence>
<dbReference type="Gene3D" id="3.40.50.11660">
    <property type="entry name" value="Glycosyl transferase family 10, C-terminal domain"/>
    <property type="match status" value="1"/>
</dbReference>
<evidence type="ECO:0000256" key="9">
    <source>
        <dbReference type="ARBA" id="ARBA00023180"/>
    </source>
</evidence>
<dbReference type="FunFam" id="3.40.50.11660:FF:000002">
    <property type="entry name" value="Alpha-(1,3)-fucosyltransferase"/>
    <property type="match status" value="1"/>
</dbReference>
<comment type="pathway">
    <text evidence="1">Protein modification; protein glycosylation.</text>
</comment>
<evidence type="ECO:0000256" key="6">
    <source>
        <dbReference type="ARBA" id="ARBA00022968"/>
    </source>
</evidence>
<dbReference type="GO" id="GO:0046920">
    <property type="term" value="F:alpha-(1-&gt;3)-fucosyltransferase activity"/>
    <property type="evidence" value="ECO:0007669"/>
    <property type="project" value="TreeGrafter"/>
</dbReference>
<keyword evidence="11" id="KW-0333">Golgi apparatus</keyword>
<accession>A0A183TB14</accession>
<evidence type="ECO:0000313" key="13">
    <source>
        <dbReference type="WBParaSite" id="SSLN_0001417701-mRNA-1"/>
    </source>
</evidence>
<comment type="similarity">
    <text evidence="2 11">Belongs to the glycosyltransferase 10 family.</text>
</comment>
<dbReference type="GO" id="GO:0032580">
    <property type="term" value="C:Golgi cisterna membrane"/>
    <property type="evidence" value="ECO:0007669"/>
    <property type="project" value="UniProtKB-SubCell"/>
</dbReference>
<name>A0A183TB14_SCHSO</name>
<dbReference type="PANTHER" id="PTHR11929:SF145">
    <property type="entry name" value="ALPHA-(1,3)-FUCOSYLTRANSFERASE FUT-1"/>
    <property type="match status" value="1"/>
</dbReference>
<comment type="subcellular location">
    <subcellularLocation>
        <location evidence="10">Endomembrane system</location>
        <topology evidence="10">Single-pass type II membrane protein</topology>
    </subcellularLocation>
    <subcellularLocation>
        <location evidence="11">Golgi apparatus</location>
        <location evidence="11">Golgi stack membrane</location>
        <topology evidence="11">Single-pass type II membrane protein</topology>
    </subcellularLocation>
</comment>
<protein>
    <recommendedName>
        <fullName evidence="11">Fucosyltransferase</fullName>
        <ecNumber evidence="11">2.4.1.-</ecNumber>
    </recommendedName>
</protein>
<dbReference type="WBParaSite" id="SSLN_0001417701-mRNA-1">
    <property type="protein sequence ID" value="SSLN_0001417701-mRNA-1"/>
    <property type="gene ID" value="SSLN_0001417701"/>
</dbReference>
<dbReference type="InterPro" id="IPR001503">
    <property type="entry name" value="Glyco_trans_10"/>
</dbReference>
<dbReference type="Pfam" id="PF00852">
    <property type="entry name" value="Glyco_transf_10"/>
    <property type="match status" value="1"/>
</dbReference>
<evidence type="ECO:0000256" key="11">
    <source>
        <dbReference type="RuleBase" id="RU003832"/>
    </source>
</evidence>
<dbReference type="InterPro" id="IPR055270">
    <property type="entry name" value="Glyco_tran_10_C"/>
</dbReference>
<dbReference type="SUPFAM" id="SSF53756">
    <property type="entry name" value="UDP-Glycosyltransferase/glycogen phosphorylase"/>
    <property type="match status" value="1"/>
</dbReference>
<reference evidence="13" key="1">
    <citation type="submission" date="2016-06" db="UniProtKB">
        <authorList>
            <consortium name="WormBaseParasite"/>
        </authorList>
    </citation>
    <scope>IDENTIFICATION</scope>
</reference>
<keyword evidence="7" id="KW-1133">Transmembrane helix</keyword>
<evidence type="ECO:0000256" key="2">
    <source>
        <dbReference type="ARBA" id="ARBA00008919"/>
    </source>
</evidence>
<evidence type="ECO:0000256" key="5">
    <source>
        <dbReference type="ARBA" id="ARBA00022692"/>
    </source>
</evidence>
<dbReference type="InterPro" id="IPR038577">
    <property type="entry name" value="GT10-like_C_sf"/>
</dbReference>
<dbReference type="UniPathway" id="UPA00378"/>
<evidence type="ECO:0000256" key="1">
    <source>
        <dbReference type="ARBA" id="ARBA00004922"/>
    </source>
</evidence>
<keyword evidence="9" id="KW-0325">Glycoprotein</keyword>
<keyword evidence="3 11" id="KW-0328">Glycosyltransferase</keyword>
<keyword evidence="4 11" id="KW-0808">Transferase</keyword>
<keyword evidence="8" id="KW-0472">Membrane</keyword>
<organism evidence="13">
    <name type="scientific">Schistocephalus solidus</name>
    <name type="common">Tapeworm</name>
    <dbReference type="NCBI Taxonomy" id="70667"/>
    <lineage>
        <taxon>Eukaryota</taxon>
        <taxon>Metazoa</taxon>
        <taxon>Spiralia</taxon>
        <taxon>Lophotrochozoa</taxon>
        <taxon>Platyhelminthes</taxon>
        <taxon>Cestoda</taxon>
        <taxon>Eucestoda</taxon>
        <taxon>Diphyllobothriidea</taxon>
        <taxon>Diphyllobothriidae</taxon>
        <taxon>Schistocephalus</taxon>
    </lineage>
</organism>
<evidence type="ECO:0000256" key="3">
    <source>
        <dbReference type="ARBA" id="ARBA00022676"/>
    </source>
</evidence>